<dbReference type="Pfam" id="PF01627">
    <property type="entry name" value="Hpt"/>
    <property type="match status" value="1"/>
</dbReference>
<evidence type="ECO:0000256" key="2">
    <source>
        <dbReference type="PROSITE-ProRule" id="PRU00110"/>
    </source>
</evidence>
<dbReference type="GO" id="GO:0000160">
    <property type="term" value="P:phosphorelay signal transduction system"/>
    <property type="evidence" value="ECO:0007669"/>
    <property type="project" value="UniProtKB-KW"/>
</dbReference>
<dbReference type="PROSITE" id="PS50894">
    <property type="entry name" value="HPT"/>
    <property type="match status" value="1"/>
</dbReference>
<name>A0A934TIN7_9RHOB</name>
<proteinExistence type="predicted"/>
<reference evidence="4" key="2">
    <citation type="journal article" date="2020" name="Microorganisms">
        <title>Osmotic Adaptation and Compatible Solute Biosynthesis of Phototrophic Bacteria as Revealed from Genome Analyses.</title>
        <authorList>
            <person name="Imhoff J.F."/>
            <person name="Rahn T."/>
            <person name="Kunzel S."/>
            <person name="Keller A."/>
            <person name="Neulinger S.C."/>
        </authorList>
    </citation>
    <scope>NUCLEOTIDE SEQUENCE</scope>
    <source>
        <strain evidence="4">LMG 28126</strain>
    </source>
</reference>
<reference evidence="4" key="1">
    <citation type="submission" date="2017-05" db="EMBL/GenBank/DDBJ databases">
        <authorList>
            <person name="Imhoff J.F."/>
            <person name="Rahn T."/>
            <person name="Kuenzel S."/>
            <person name="Neulinger S.C."/>
        </authorList>
    </citation>
    <scope>NUCLEOTIDE SEQUENCE</scope>
    <source>
        <strain evidence="4">LMG 28126</strain>
    </source>
</reference>
<dbReference type="RefSeq" id="WP_201156605.1">
    <property type="nucleotide sequence ID" value="NZ_NHSD01000174.1"/>
</dbReference>
<dbReference type="AlphaFoldDB" id="A0A934TIN7"/>
<dbReference type="SUPFAM" id="SSF47226">
    <property type="entry name" value="Histidine-containing phosphotransfer domain, HPT domain"/>
    <property type="match status" value="1"/>
</dbReference>
<dbReference type="Proteomes" id="UP000706333">
    <property type="component" value="Unassembled WGS sequence"/>
</dbReference>
<protein>
    <submittedName>
        <fullName evidence="4">Histidine kinase</fullName>
    </submittedName>
</protein>
<evidence type="ECO:0000313" key="4">
    <source>
        <dbReference type="EMBL" id="MBK5926839.1"/>
    </source>
</evidence>
<feature type="modified residue" description="Phosphohistidine" evidence="2">
    <location>
        <position position="51"/>
    </location>
</feature>
<dbReference type="InterPro" id="IPR008207">
    <property type="entry name" value="Sig_transdc_His_kin_Hpt_dom"/>
</dbReference>
<accession>A0A934TIN7</accession>
<comment type="caution">
    <text evidence="4">The sequence shown here is derived from an EMBL/GenBank/DDBJ whole genome shotgun (WGS) entry which is preliminary data.</text>
</comment>
<keyword evidence="4" id="KW-0808">Transferase</keyword>
<dbReference type="GO" id="GO:0004672">
    <property type="term" value="F:protein kinase activity"/>
    <property type="evidence" value="ECO:0007669"/>
    <property type="project" value="UniProtKB-ARBA"/>
</dbReference>
<dbReference type="Gene3D" id="1.20.120.160">
    <property type="entry name" value="HPT domain"/>
    <property type="match status" value="1"/>
</dbReference>
<evidence type="ECO:0000313" key="5">
    <source>
        <dbReference type="Proteomes" id="UP000706333"/>
    </source>
</evidence>
<keyword evidence="1" id="KW-0902">Two-component regulatory system</keyword>
<gene>
    <name evidence="4" type="ORF">CCR87_05660</name>
</gene>
<dbReference type="EMBL" id="NHSD01000174">
    <property type="protein sequence ID" value="MBK5926839.1"/>
    <property type="molecule type" value="Genomic_DNA"/>
</dbReference>
<dbReference type="InterPro" id="IPR036641">
    <property type="entry name" value="HPT_dom_sf"/>
</dbReference>
<keyword evidence="2" id="KW-0597">Phosphoprotein</keyword>
<feature type="domain" description="HPt" evidence="3">
    <location>
        <begin position="8"/>
        <end position="107"/>
    </location>
</feature>
<organism evidence="4 5">
    <name type="scientific">Rhodobaculum claviforme</name>
    <dbReference type="NCBI Taxonomy" id="1549854"/>
    <lineage>
        <taxon>Bacteria</taxon>
        <taxon>Pseudomonadati</taxon>
        <taxon>Pseudomonadota</taxon>
        <taxon>Alphaproteobacteria</taxon>
        <taxon>Rhodobacterales</taxon>
        <taxon>Paracoccaceae</taxon>
        <taxon>Rhodobaculum</taxon>
    </lineage>
</organism>
<sequence>MIDWDRVAELRSDMGAEDFLEVVALFLAEVQEAADRLSRSPAPERLEGELHFIKGSAYNLGFEALGALCTSGERMAAAGSAADVDVAAILACYAQSRREFLAGLDSLGGKDGLGAVSK</sequence>
<evidence type="ECO:0000259" key="3">
    <source>
        <dbReference type="PROSITE" id="PS50894"/>
    </source>
</evidence>
<keyword evidence="5" id="KW-1185">Reference proteome</keyword>
<keyword evidence="4" id="KW-0418">Kinase</keyword>
<evidence type="ECO:0000256" key="1">
    <source>
        <dbReference type="ARBA" id="ARBA00023012"/>
    </source>
</evidence>